<organism evidence="2">
    <name type="scientific">Cydia pomonella granulosis virus</name>
    <name type="common">CpGV</name>
    <name type="synonym">Cydia pomonella granulovirus</name>
    <dbReference type="NCBI Taxonomy" id="28289"/>
    <lineage>
        <taxon>Viruses</taxon>
        <taxon>Viruses incertae sedis</taxon>
        <taxon>Naldaviricetes</taxon>
        <taxon>Lefavirales</taxon>
        <taxon>Baculoviridae</taxon>
        <taxon>Betabaculovirus</taxon>
        <taxon>Betabaculovirus cypomonellae</taxon>
    </lineage>
</organism>
<reference evidence="2" key="2">
    <citation type="submission" date="2014-07" db="EMBL/GenBank/DDBJ databases">
        <title>Comparative genomics of CpGV: Evolution of a crop protection agent.</title>
        <authorList>
            <person name="Radtke P.C."/>
            <person name="Jehle J.A."/>
        </authorList>
    </citation>
    <scope>NUCLEOTIDE SEQUENCE</scope>
    <source>
        <strain evidence="2">CpGV-I07</strain>
    </source>
</reference>
<evidence type="ECO:0000256" key="1">
    <source>
        <dbReference type="SAM" id="Phobius"/>
    </source>
</evidence>
<dbReference type="Pfam" id="PF12259">
    <property type="entry name" value="Baculo_F"/>
    <property type="match status" value="1"/>
</dbReference>
<proteinExistence type="predicted"/>
<feature type="transmembrane region" description="Helical" evidence="1">
    <location>
        <begin position="7"/>
        <end position="29"/>
    </location>
</feature>
<organismHost>
    <name type="scientific">Cydia pomonella</name>
    <name type="common">Codling moth</name>
    <dbReference type="NCBI Taxonomy" id="82600"/>
</organismHost>
<name>A0A097P108_GVCP</name>
<keyword evidence="1" id="KW-0472">Membrane</keyword>
<reference evidence="2" key="1">
    <citation type="journal article" date="2014" name="Proc. Natl. Acad. Sci. U.S.A.">
        <title>Baculovirus resistance in codling moth is virus isolate-dependent and the consequence of a mutation in viral gene pe38.</title>
        <authorList>
            <person name="Gebhardt M.M."/>
            <person name="Eberle K.E."/>
            <person name="Radtke P."/>
            <person name="Jehle J.A."/>
        </authorList>
    </citation>
    <scope>NUCLEOTIDE SEQUENCE</scope>
    <source>
        <strain evidence="2">CpGV-I07</strain>
    </source>
</reference>
<protein>
    <submittedName>
        <fullName evidence="2">ORF31 F-protein</fullName>
    </submittedName>
</protein>
<sequence>MCFKQRLFFSLAMTPQNTIIVIIISLIVLSTADDANNYVHIQPIHQTGFHYEFQNNLGFVVNTWSFILNVQYAKLKDRLVNLQNVTGELHSAFSGRLMNCSADYKQEVDYLLYEKTATLLETHTSIEFLLLHKRLPKLRHRHKRGLFGGAFNFMGRFYKYTMGVMDDRDAALLYEVAEHTNNTEFRVKTLTNETINIIKYLNSVHSELDAAVNCHALDRQIEYIKDSVADIESTYNKIIGGIQMALYSTRLSSLIMNPRILLDEMSTVDSNAWDKESEWVVQPTFEQMHTIMRIAQCSVFINPRDELMFVIQVPRVDKSKYLLYKPVPLPQCDVGGVCKFLTPQSQYIGFEVRNTDRVHTESKHYVRLDDTSTCTPLDNITLCYGSMTTRKVMYSPSCDVRLFRGLSHDRCEVHATRFHSEIFYSLNNVNRWLYMVNEKPVQAQLNCGSGWYDQKVTLNGTGILTLLKYCKMRTSRSILISKHVPNYEEDTFTVVDFNFSQFVLDEHALGTKVVKSLDFDSLNDITRNLKRLMTQEEADSILSTLEADDNSNADWYNNLFGNWWWEVKFIGYTICILILVMFVLYTKRVCCGDGCGGSSRVVLPILSPR</sequence>
<dbReference type="InterPro" id="IPR022048">
    <property type="entry name" value="Envelope_fusion-like"/>
</dbReference>
<keyword evidence="1" id="KW-1133">Transmembrane helix</keyword>
<feature type="transmembrane region" description="Helical" evidence="1">
    <location>
        <begin position="563"/>
        <end position="585"/>
    </location>
</feature>
<gene>
    <name evidence="2" type="primary">orf31</name>
</gene>
<keyword evidence="1" id="KW-0812">Transmembrane</keyword>
<dbReference type="EMBL" id="KM217574">
    <property type="protein sequence ID" value="AIU36819.1"/>
    <property type="molecule type" value="Genomic_DNA"/>
</dbReference>
<evidence type="ECO:0000313" key="2">
    <source>
        <dbReference type="EMBL" id="AIU36819.1"/>
    </source>
</evidence>
<accession>A0A097P108</accession>